<proteinExistence type="predicted"/>
<dbReference type="PROSITE" id="PS51257">
    <property type="entry name" value="PROKAR_LIPOPROTEIN"/>
    <property type="match status" value="1"/>
</dbReference>
<name>A0ABN2GBB1_9ACTN</name>
<dbReference type="RefSeq" id="WP_344145336.1">
    <property type="nucleotide sequence ID" value="NZ_BAAANF010000002.1"/>
</dbReference>
<dbReference type="EMBL" id="BAAANF010000002">
    <property type="protein sequence ID" value="GAA1668430.1"/>
    <property type="molecule type" value="Genomic_DNA"/>
</dbReference>
<gene>
    <name evidence="1" type="ORF">GCM10009745_08570</name>
</gene>
<protein>
    <recommendedName>
        <fullName evidence="3">Lipoprotein LpqB beta-propeller domain-containing protein</fullName>
    </recommendedName>
</protein>
<organism evidence="1 2">
    <name type="scientific">Kribbella yunnanensis</name>
    <dbReference type="NCBI Taxonomy" id="190194"/>
    <lineage>
        <taxon>Bacteria</taxon>
        <taxon>Bacillati</taxon>
        <taxon>Actinomycetota</taxon>
        <taxon>Actinomycetes</taxon>
        <taxon>Propionibacteriales</taxon>
        <taxon>Kribbellaceae</taxon>
        <taxon>Kribbella</taxon>
    </lineage>
</organism>
<comment type="caution">
    <text evidence="1">The sequence shown here is derived from an EMBL/GenBank/DDBJ whole genome shotgun (WGS) entry which is preliminary data.</text>
</comment>
<evidence type="ECO:0008006" key="3">
    <source>
        <dbReference type="Google" id="ProtNLM"/>
    </source>
</evidence>
<keyword evidence="2" id="KW-1185">Reference proteome</keyword>
<reference evidence="1 2" key="1">
    <citation type="journal article" date="2019" name="Int. J. Syst. Evol. Microbiol.">
        <title>The Global Catalogue of Microorganisms (GCM) 10K type strain sequencing project: providing services to taxonomists for standard genome sequencing and annotation.</title>
        <authorList>
            <consortium name="The Broad Institute Genomics Platform"/>
            <consortium name="The Broad Institute Genome Sequencing Center for Infectious Disease"/>
            <person name="Wu L."/>
            <person name="Ma J."/>
        </authorList>
    </citation>
    <scope>NUCLEOTIDE SEQUENCE [LARGE SCALE GENOMIC DNA]</scope>
    <source>
        <strain evidence="1 2">JCM 14307</strain>
    </source>
</reference>
<evidence type="ECO:0000313" key="1">
    <source>
        <dbReference type="EMBL" id="GAA1668430.1"/>
    </source>
</evidence>
<sequence length="283" mass="29477">MHLSRSTLLIAGALVIAGCSSVPDRVISVAEQPAATSTAEVRAGSVSIQVQSAETRTSVSVAGGASQPLEVDGRWVLPRVVADGPPDGATPDGSRAVLAEAAGSRGGVSRFMLLDLKAMASKLVELPGDFTYDAWSPDGAVIYFIEHRPPADSGKYVVRAYDRVSAALRPDAVADKRTSGEEMAGLPIARASTRDGRSVATLYVPHPSGSHGDGHEGLGRPHGPFVHLLFAADATALCVDLPAEVARGWTVAVKGKVLHISRPEVARAYAIDLLSGELTTTTR</sequence>
<accession>A0ABN2GBB1</accession>
<dbReference type="Proteomes" id="UP001500280">
    <property type="component" value="Unassembled WGS sequence"/>
</dbReference>
<evidence type="ECO:0000313" key="2">
    <source>
        <dbReference type="Proteomes" id="UP001500280"/>
    </source>
</evidence>